<protein>
    <submittedName>
        <fullName evidence="1">Uncharacterized protein</fullName>
    </submittedName>
</protein>
<evidence type="ECO:0000313" key="1">
    <source>
        <dbReference type="EMBL" id="NEC21779.1"/>
    </source>
</evidence>
<dbReference type="Proteomes" id="UP000469670">
    <property type="component" value="Unassembled WGS sequence"/>
</dbReference>
<dbReference type="RefSeq" id="WP_164206073.1">
    <property type="nucleotide sequence ID" value="NZ_JAAGMP010001186.1"/>
</dbReference>
<sequence>MTNVESVTWLRDEYQGREDELVNFAGGAALVGVSRSTVSNWAKRHSDFPKIALLTGIGERRSKYVPLAEFLDFARAQLSKEPGSKTPGPHRPAALIRAEQVDHAQRQIARLEALEKRQALTLANTRNALAKHRSRLVIAQRQLEVEVGAVRQLQEGPEESVPPDSVPR</sequence>
<organism evidence="1 2">
    <name type="scientific">Streptomyces parvus</name>
    <dbReference type="NCBI Taxonomy" id="66428"/>
    <lineage>
        <taxon>Bacteria</taxon>
        <taxon>Bacillati</taxon>
        <taxon>Actinomycetota</taxon>
        <taxon>Actinomycetes</taxon>
        <taxon>Kitasatosporales</taxon>
        <taxon>Streptomycetaceae</taxon>
        <taxon>Streptomyces</taxon>
    </lineage>
</organism>
<comment type="caution">
    <text evidence="1">The sequence shown here is derived from an EMBL/GenBank/DDBJ whole genome shotgun (WGS) entry which is preliminary data.</text>
</comment>
<gene>
    <name evidence="1" type="ORF">G3I50_26560</name>
</gene>
<dbReference type="EMBL" id="JAAGMP010001186">
    <property type="protein sequence ID" value="NEC21779.1"/>
    <property type="molecule type" value="Genomic_DNA"/>
</dbReference>
<dbReference type="AlphaFoldDB" id="A0A7K3S347"/>
<accession>A0A7K3S347</accession>
<name>A0A7K3S347_9ACTN</name>
<proteinExistence type="predicted"/>
<evidence type="ECO:0000313" key="2">
    <source>
        <dbReference type="Proteomes" id="UP000469670"/>
    </source>
</evidence>
<reference evidence="1 2" key="1">
    <citation type="submission" date="2020-01" db="EMBL/GenBank/DDBJ databases">
        <title>Insect and environment-associated Actinomycetes.</title>
        <authorList>
            <person name="Currrie C."/>
            <person name="Chevrette M."/>
            <person name="Carlson C."/>
            <person name="Stubbendieck R."/>
            <person name="Wendt-Pienkowski E."/>
        </authorList>
    </citation>
    <scope>NUCLEOTIDE SEQUENCE [LARGE SCALE GENOMIC DNA]</scope>
    <source>
        <strain evidence="1 2">SID7590</strain>
    </source>
</reference>